<proteinExistence type="inferred from homology"/>
<dbReference type="RefSeq" id="WP_269754236.1">
    <property type="nucleotide sequence ID" value="NZ_CP101409.1"/>
</dbReference>
<dbReference type="InterPro" id="IPR011545">
    <property type="entry name" value="DEAD/DEAH_box_helicase_dom"/>
</dbReference>
<evidence type="ECO:0000256" key="6">
    <source>
        <dbReference type="ARBA" id="ARBA00022840"/>
    </source>
</evidence>
<evidence type="ECO:0000313" key="18">
    <source>
        <dbReference type="Proteomes" id="UP000758611"/>
    </source>
</evidence>
<evidence type="ECO:0000256" key="1">
    <source>
        <dbReference type="ARBA" id="ARBA00012552"/>
    </source>
</evidence>
<dbReference type="InterPro" id="IPR000629">
    <property type="entry name" value="RNA-helicase_DEAD-box_CS"/>
</dbReference>
<evidence type="ECO:0000256" key="13">
    <source>
        <dbReference type="SAM" id="MobiDB-lite"/>
    </source>
</evidence>
<dbReference type="AlphaFoldDB" id="A0A930E3U1"/>
<dbReference type="CDD" id="cd12252">
    <property type="entry name" value="RRM_DbpA"/>
    <property type="match status" value="1"/>
</dbReference>
<dbReference type="Pfam" id="PF00271">
    <property type="entry name" value="Helicase_C"/>
    <property type="match status" value="1"/>
</dbReference>
<evidence type="ECO:0000313" key="17">
    <source>
        <dbReference type="EMBL" id="MBF1306889.1"/>
    </source>
</evidence>
<evidence type="ECO:0000259" key="16">
    <source>
        <dbReference type="PROSITE" id="PS51195"/>
    </source>
</evidence>
<comment type="similarity">
    <text evidence="8 12">Belongs to the DEAD box helicase family.</text>
</comment>
<evidence type="ECO:0000256" key="8">
    <source>
        <dbReference type="ARBA" id="ARBA00038437"/>
    </source>
</evidence>
<dbReference type="PROSITE" id="PS00039">
    <property type="entry name" value="DEAD_ATP_HELICASE"/>
    <property type="match status" value="1"/>
</dbReference>
<evidence type="ECO:0000256" key="12">
    <source>
        <dbReference type="RuleBase" id="RU000492"/>
    </source>
</evidence>
<feature type="short sequence motif" description="Q motif" evidence="11">
    <location>
        <begin position="3"/>
        <end position="31"/>
    </location>
</feature>
<dbReference type="GO" id="GO:0003723">
    <property type="term" value="F:RNA binding"/>
    <property type="evidence" value="ECO:0007669"/>
    <property type="project" value="UniProtKB-ARBA"/>
</dbReference>
<dbReference type="Gene3D" id="3.40.50.300">
    <property type="entry name" value="P-loop containing nucleotide triphosphate hydrolases"/>
    <property type="match status" value="2"/>
</dbReference>
<dbReference type="SMART" id="SM00490">
    <property type="entry name" value="HELICc"/>
    <property type="match status" value="1"/>
</dbReference>
<feature type="domain" description="DEAD-box RNA helicase Q" evidence="16">
    <location>
        <begin position="3"/>
        <end position="31"/>
    </location>
</feature>
<feature type="domain" description="Helicase ATP-binding" evidence="14">
    <location>
        <begin position="34"/>
        <end position="204"/>
    </location>
</feature>
<evidence type="ECO:0000256" key="10">
    <source>
        <dbReference type="ARBA" id="ARBA00067932"/>
    </source>
</evidence>
<dbReference type="PROSITE" id="PS51194">
    <property type="entry name" value="HELICASE_CTER"/>
    <property type="match status" value="1"/>
</dbReference>
<dbReference type="GO" id="GO:0005524">
    <property type="term" value="F:ATP binding"/>
    <property type="evidence" value="ECO:0007669"/>
    <property type="project" value="UniProtKB-KW"/>
</dbReference>
<comment type="caution">
    <text evidence="17">The sequence shown here is derived from an EMBL/GenBank/DDBJ whole genome shotgun (WGS) entry which is preliminary data.</text>
</comment>
<dbReference type="EC" id="3.6.4.13" evidence="1"/>
<evidence type="ECO:0000259" key="15">
    <source>
        <dbReference type="PROSITE" id="PS51194"/>
    </source>
</evidence>
<evidence type="ECO:0000259" key="14">
    <source>
        <dbReference type="PROSITE" id="PS51192"/>
    </source>
</evidence>
<feature type="region of interest" description="Disordered" evidence="13">
    <location>
        <begin position="546"/>
        <end position="580"/>
    </location>
</feature>
<dbReference type="InterPro" id="IPR050079">
    <property type="entry name" value="DEAD_box_RNA_helicase"/>
</dbReference>
<dbReference type="PANTHER" id="PTHR47959">
    <property type="entry name" value="ATP-DEPENDENT RNA HELICASE RHLE-RELATED"/>
    <property type="match status" value="1"/>
</dbReference>
<dbReference type="GO" id="GO:0016787">
    <property type="term" value="F:hydrolase activity"/>
    <property type="evidence" value="ECO:0007669"/>
    <property type="project" value="UniProtKB-KW"/>
</dbReference>
<sequence>MIENFNDFNLSKEVLKAVVEMGFEEPSPIQKQAIPTMLNNEDIIGQAQTGTGKTASFGIPIVEKVNKDSKTTQAMVLCPTRELSIQVAEEISKLAKYKGVTVVPIYGGQPIERQIRSLKMGVQVIVGTPGRVIDHIKRKTLKTENIKTFVLDEADEMFDMGFREDIEKIIGFLPYERQTTFFSATMDHEMMDFAARYQSEPRLIKVVPKELTVPKVTQYYFALKHNMKLEILSRILDVQNPKLTVVFCNTKKMVDDLTAGLQSRGYFADGLHGDLKQIQRDGVMNKFRNSTIDILVATDVAARGIDVDDVDLVINYDMPQDVEYYVHRIGRTARAGREGTAISFVSPREMNTLSQIQKYTKTKIEKRDMPTLKDLIKRHEERFMEDIKEEINKNEHTKELNLINILMSEDYSPIDIAACLLKHYNENNKLNNHEELIDVDIKKNKKKGNDKTSISNKGGKSNVTEKNSGRIYINIGSRKGVSQRHIVSALCNDANINARDIGDIEIFEKFSFVNIHKNALKDAVNNLNNAHIKGFKVLVELANKKEDSSKFSAKSKDKKNKKDKKDKKVEKSKRDRQKRR</sequence>
<keyword evidence="7" id="KW-0346">Stress response</keyword>
<dbReference type="PROSITE" id="PS51195">
    <property type="entry name" value="Q_MOTIF"/>
    <property type="match status" value="1"/>
</dbReference>
<evidence type="ECO:0000256" key="7">
    <source>
        <dbReference type="ARBA" id="ARBA00023016"/>
    </source>
</evidence>
<dbReference type="InterPro" id="IPR012677">
    <property type="entry name" value="Nucleotide-bd_a/b_plait_sf"/>
</dbReference>
<evidence type="ECO:0000256" key="5">
    <source>
        <dbReference type="ARBA" id="ARBA00022806"/>
    </source>
</evidence>
<dbReference type="Pfam" id="PF25399">
    <property type="entry name" value="DeaD_dimer"/>
    <property type="match status" value="1"/>
</dbReference>
<dbReference type="CDD" id="cd00268">
    <property type="entry name" value="DEADc"/>
    <property type="match status" value="1"/>
</dbReference>
<gene>
    <name evidence="17" type="ORF">HXM94_03805</name>
</gene>
<dbReference type="InterPro" id="IPR014014">
    <property type="entry name" value="RNA_helicase_DEAD_Q_motif"/>
</dbReference>
<keyword evidence="6 12" id="KW-0067">ATP-binding</keyword>
<dbReference type="Proteomes" id="UP000758611">
    <property type="component" value="Unassembled WGS sequence"/>
</dbReference>
<dbReference type="GO" id="GO:0003724">
    <property type="term" value="F:RNA helicase activity"/>
    <property type="evidence" value="ECO:0007669"/>
    <property type="project" value="UniProtKB-EC"/>
</dbReference>
<dbReference type="FunFam" id="3.40.50.300:FF:000108">
    <property type="entry name" value="ATP-dependent RNA helicase RhlE"/>
    <property type="match status" value="1"/>
</dbReference>
<dbReference type="EMBL" id="JABZRE010000009">
    <property type="protein sequence ID" value="MBF1306889.1"/>
    <property type="molecule type" value="Genomic_DNA"/>
</dbReference>
<evidence type="ECO:0000256" key="2">
    <source>
        <dbReference type="ARBA" id="ARBA00022490"/>
    </source>
</evidence>
<keyword evidence="3 12" id="KW-0547">Nucleotide-binding</keyword>
<dbReference type="Pfam" id="PF00270">
    <property type="entry name" value="DEAD"/>
    <property type="match status" value="1"/>
</dbReference>
<dbReference type="GO" id="GO:0005829">
    <property type="term" value="C:cytosol"/>
    <property type="evidence" value="ECO:0007669"/>
    <property type="project" value="TreeGrafter"/>
</dbReference>
<feature type="domain" description="Helicase C-terminal" evidence="15">
    <location>
        <begin position="215"/>
        <end position="376"/>
    </location>
</feature>
<dbReference type="SUPFAM" id="SSF52540">
    <property type="entry name" value="P-loop containing nucleoside triphosphate hydrolases"/>
    <property type="match status" value="1"/>
</dbReference>
<dbReference type="InterPro" id="IPR001650">
    <property type="entry name" value="Helicase_C-like"/>
</dbReference>
<organism evidence="17 18">
    <name type="scientific">Parvimonas micra</name>
    <dbReference type="NCBI Taxonomy" id="33033"/>
    <lineage>
        <taxon>Bacteria</taxon>
        <taxon>Bacillati</taxon>
        <taxon>Bacillota</taxon>
        <taxon>Tissierellia</taxon>
        <taxon>Tissierellales</taxon>
        <taxon>Peptoniphilaceae</taxon>
        <taxon>Parvimonas</taxon>
    </lineage>
</organism>
<dbReference type="InterPro" id="IPR014001">
    <property type="entry name" value="Helicase_ATP-bd"/>
</dbReference>
<evidence type="ECO:0000256" key="3">
    <source>
        <dbReference type="ARBA" id="ARBA00022741"/>
    </source>
</evidence>
<reference evidence="17" key="1">
    <citation type="submission" date="2020-04" db="EMBL/GenBank/DDBJ databases">
        <title>Deep metagenomics examines the oral microbiome during advanced dental caries in children, revealing novel taxa and co-occurrences with host molecules.</title>
        <authorList>
            <person name="Baker J.L."/>
            <person name="Morton J.T."/>
            <person name="Dinis M."/>
            <person name="Alvarez R."/>
            <person name="Tran N.C."/>
            <person name="Knight R."/>
            <person name="Edlund A."/>
        </authorList>
    </citation>
    <scope>NUCLEOTIDE SEQUENCE</scope>
    <source>
        <strain evidence="17">JCVI_23_bin.11</strain>
    </source>
</reference>
<dbReference type="InterPro" id="IPR027417">
    <property type="entry name" value="P-loop_NTPase"/>
</dbReference>
<dbReference type="PANTHER" id="PTHR47959:SF1">
    <property type="entry name" value="ATP-DEPENDENT RNA HELICASE DBPA"/>
    <property type="match status" value="1"/>
</dbReference>
<dbReference type="CDD" id="cd18787">
    <property type="entry name" value="SF2_C_DEAD"/>
    <property type="match status" value="1"/>
</dbReference>
<dbReference type="Gene3D" id="3.30.70.330">
    <property type="match status" value="1"/>
</dbReference>
<keyword evidence="2" id="KW-0963">Cytoplasm</keyword>
<evidence type="ECO:0000256" key="9">
    <source>
        <dbReference type="ARBA" id="ARBA00047984"/>
    </source>
</evidence>
<keyword evidence="4 12" id="KW-0378">Hydrolase</keyword>
<dbReference type="InterPro" id="IPR057325">
    <property type="entry name" value="DeaD_dimer"/>
</dbReference>
<dbReference type="PROSITE" id="PS51192">
    <property type="entry name" value="HELICASE_ATP_BIND_1"/>
    <property type="match status" value="1"/>
</dbReference>
<dbReference type="InterPro" id="IPR044742">
    <property type="entry name" value="DEAD/DEAH_RhlB"/>
</dbReference>
<comment type="catalytic activity">
    <reaction evidence="9">
        <text>ATP + H2O = ADP + phosphate + H(+)</text>
        <dbReference type="Rhea" id="RHEA:13065"/>
        <dbReference type="ChEBI" id="CHEBI:15377"/>
        <dbReference type="ChEBI" id="CHEBI:15378"/>
        <dbReference type="ChEBI" id="CHEBI:30616"/>
        <dbReference type="ChEBI" id="CHEBI:43474"/>
        <dbReference type="ChEBI" id="CHEBI:456216"/>
        <dbReference type="EC" id="3.6.4.13"/>
    </reaction>
</comment>
<dbReference type="SMART" id="SM00487">
    <property type="entry name" value="DEXDc"/>
    <property type="match status" value="1"/>
</dbReference>
<evidence type="ECO:0000256" key="11">
    <source>
        <dbReference type="PROSITE-ProRule" id="PRU00552"/>
    </source>
</evidence>
<dbReference type="InterPro" id="IPR005580">
    <property type="entry name" value="DbpA/CsdA_RNA-bd_dom"/>
</dbReference>
<evidence type="ECO:0000256" key="4">
    <source>
        <dbReference type="ARBA" id="ARBA00022801"/>
    </source>
</evidence>
<accession>A0A930E3U1</accession>
<dbReference type="Pfam" id="PF03880">
    <property type="entry name" value="DbpA"/>
    <property type="match status" value="1"/>
</dbReference>
<protein>
    <recommendedName>
        <fullName evidence="10">ATP-dependent RNA helicase CshA</fullName>
        <ecNumber evidence="1">3.6.4.13</ecNumber>
    </recommendedName>
</protein>
<feature type="compositionally biased region" description="Basic residues" evidence="13">
    <location>
        <begin position="556"/>
        <end position="565"/>
    </location>
</feature>
<name>A0A930E3U1_9FIRM</name>
<keyword evidence="5 12" id="KW-0347">Helicase</keyword>